<dbReference type="InterPro" id="IPR014721">
    <property type="entry name" value="Ribsml_uS5_D2-typ_fold_subgr"/>
</dbReference>
<comment type="similarity">
    <text evidence="1 5">Belongs to the universal ribosomal protein uS9 family.</text>
</comment>
<evidence type="ECO:0000313" key="7">
    <source>
        <dbReference type="EMBL" id="GAA5482245.1"/>
    </source>
</evidence>
<feature type="compositionally biased region" description="Basic and acidic residues" evidence="6">
    <location>
        <begin position="105"/>
        <end position="115"/>
    </location>
</feature>
<dbReference type="InterPro" id="IPR020568">
    <property type="entry name" value="Ribosomal_Su5_D2-typ_SF"/>
</dbReference>
<evidence type="ECO:0000256" key="1">
    <source>
        <dbReference type="ARBA" id="ARBA00005251"/>
    </source>
</evidence>
<protein>
    <recommendedName>
        <fullName evidence="4 5">Small ribosomal subunit protein uS9</fullName>
    </recommendedName>
</protein>
<sequence>MSAAAAATPVLSATGRRKTAVARVTLTEGSGTITINGRPFEDYLATLQLQNTVLAPLQTVNATNRYDVNVSVKGSGLQAQAGAIRLGIARALTISDAELRKELKPHGFLRRDPRMKERKKAGRPGARKRFQFSKR</sequence>
<keyword evidence="2 5" id="KW-0689">Ribosomal protein</keyword>
<dbReference type="Pfam" id="PF00380">
    <property type="entry name" value="Ribosomal_S9"/>
    <property type="match status" value="1"/>
</dbReference>
<feature type="region of interest" description="Disordered" evidence="6">
    <location>
        <begin position="105"/>
        <end position="135"/>
    </location>
</feature>
<evidence type="ECO:0000256" key="6">
    <source>
        <dbReference type="SAM" id="MobiDB-lite"/>
    </source>
</evidence>
<keyword evidence="3 5" id="KW-0687">Ribonucleoprotein</keyword>
<evidence type="ECO:0000256" key="5">
    <source>
        <dbReference type="HAMAP-Rule" id="MF_00532"/>
    </source>
</evidence>
<dbReference type="HAMAP" id="MF_00532_B">
    <property type="entry name" value="Ribosomal_uS9_B"/>
    <property type="match status" value="1"/>
</dbReference>
<dbReference type="SUPFAM" id="SSF54211">
    <property type="entry name" value="Ribosomal protein S5 domain 2-like"/>
    <property type="match status" value="1"/>
</dbReference>
<accession>A0ABP9ULY1</accession>
<dbReference type="PANTHER" id="PTHR21569:SF1">
    <property type="entry name" value="SMALL RIBOSOMAL SUBUNIT PROTEIN US9M"/>
    <property type="match status" value="1"/>
</dbReference>
<dbReference type="GO" id="GO:0005840">
    <property type="term" value="C:ribosome"/>
    <property type="evidence" value="ECO:0007669"/>
    <property type="project" value="UniProtKB-KW"/>
</dbReference>
<dbReference type="Gene3D" id="3.30.230.10">
    <property type="match status" value="1"/>
</dbReference>
<dbReference type="RefSeq" id="WP_353566393.1">
    <property type="nucleotide sequence ID" value="NZ_BAABRI010000007.1"/>
</dbReference>
<gene>
    <name evidence="5 7" type="primary">rpsI</name>
    <name evidence="7" type="ORF">Hsar01_01462</name>
</gene>
<dbReference type="NCBIfam" id="NF001099">
    <property type="entry name" value="PRK00132.1"/>
    <property type="match status" value="1"/>
</dbReference>
<dbReference type="InterPro" id="IPR023035">
    <property type="entry name" value="Ribosomal_uS9_bac/plastid"/>
</dbReference>
<evidence type="ECO:0000256" key="2">
    <source>
        <dbReference type="ARBA" id="ARBA00022980"/>
    </source>
</evidence>
<dbReference type="InterPro" id="IPR000754">
    <property type="entry name" value="Ribosomal_uS9"/>
</dbReference>
<proteinExistence type="inferred from homology"/>
<name>A0ABP9ULY1_9BACT</name>
<dbReference type="PANTHER" id="PTHR21569">
    <property type="entry name" value="RIBOSOMAL PROTEIN S9"/>
    <property type="match status" value="1"/>
</dbReference>
<feature type="compositionally biased region" description="Basic residues" evidence="6">
    <location>
        <begin position="116"/>
        <end position="135"/>
    </location>
</feature>
<evidence type="ECO:0000313" key="8">
    <source>
        <dbReference type="Proteomes" id="UP001476282"/>
    </source>
</evidence>
<dbReference type="Proteomes" id="UP001476282">
    <property type="component" value="Unassembled WGS sequence"/>
</dbReference>
<reference evidence="7 8" key="1">
    <citation type="submission" date="2024-02" db="EMBL/GenBank/DDBJ databases">
        <title>Haloferula sargassicola NBRC 104335.</title>
        <authorList>
            <person name="Ichikawa N."/>
            <person name="Katano-Makiyama Y."/>
            <person name="Hidaka K."/>
        </authorList>
    </citation>
    <scope>NUCLEOTIDE SEQUENCE [LARGE SCALE GENOMIC DNA]</scope>
    <source>
        <strain evidence="7 8">NBRC 104335</strain>
    </source>
</reference>
<comment type="caution">
    <text evidence="7">The sequence shown here is derived from an EMBL/GenBank/DDBJ whole genome shotgun (WGS) entry which is preliminary data.</text>
</comment>
<evidence type="ECO:0000256" key="3">
    <source>
        <dbReference type="ARBA" id="ARBA00023274"/>
    </source>
</evidence>
<organism evidence="7 8">
    <name type="scientific">Haloferula sargassicola</name>
    <dbReference type="NCBI Taxonomy" id="490096"/>
    <lineage>
        <taxon>Bacteria</taxon>
        <taxon>Pseudomonadati</taxon>
        <taxon>Verrucomicrobiota</taxon>
        <taxon>Verrucomicrobiia</taxon>
        <taxon>Verrucomicrobiales</taxon>
        <taxon>Verrucomicrobiaceae</taxon>
        <taxon>Haloferula</taxon>
    </lineage>
</organism>
<evidence type="ECO:0000256" key="4">
    <source>
        <dbReference type="ARBA" id="ARBA00035259"/>
    </source>
</evidence>
<keyword evidence="8" id="KW-1185">Reference proteome</keyword>
<dbReference type="EMBL" id="BAABRI010000007">
    <property type="protein sequence ID" value="GAA5482245.1"/>
    <property type="molecule type" value="Genomic_DNA"/>
</dbReference>